<dbReference type="EMBL" id="CM042027">
    <property type="protein sequence ID" value="KAI3803490.1"/>
    <property type="molecule type" value="Genomic_DNA"/>
</dbReference>
<name>A0ACB9I676_9ASTR</name>
<accession>A0ACB9I676</accession>
<evidence type="ECO:0000313" key="2">
    <source>
        <dbReference type="Proteomes" id="UP001056120"/>
    </source>
</evidence>
<evidence type="ECO:0000313" key="1">
    <source>
        <dbReference type="EMBL" id="KAI3803490.1"/>
    </source>
</evidence>
<proteinExistence type="predicted"/>
<protein>
    <submittedName>
        <fullName evidence="1">Uncharacterized protein</fullName>
    </submittedName>
</protein>
<sequence>MHVSSIESFFLTRGTDESIRVEDFGSHNTFITSSNQIVNRGGGTRSSNSKGKAPFYRSTEATLWKEIITSPDRFDKQVVNGHECRTLS</sequence>
<gene>
    <name evidence="1" type="ORF">L1987_31642</name>
</gene>
<reference evidence="2" key="1">
    <citation type="journal article" date="2022" name="Mol. Ecol. Resour.">
        <title>The genomes of chicory, endive, great burdock and yacon provide insights into Asteraceae palaeo-polyploidization history and plant inulin production.</title>
        <authorList>
            <person name="Fan W."/>
            <person name="Wang S."/>
            <person name="Wang H."/>
            <person name="Wang A."/>
            <person name="Jiang F."/>
            <person name="Liu H."/>
            <person name="Zhao H."/>
            <person name="Xu D."/>
            <person name="Zhang Y."/>
        </authorList>
    </citation>
    <scope>NUCLEOTIDE SEQUENCE [LARGE SCALE GENOMIC DNA]</scope>
    <source>
        <strain evidence="2">cv. Yunnan</strain>
    </source>
</reference>
<dbReference type="Proteomes" id="UP001056120">
    <property type="component" value="Linkage Group LG10"/>
</dbReference>
<keyword evidence="2" id="KW-1185">Reference proteome</keyword>
<reference evidence="1 2" key="2">
    <citation type="journal article" date="2022" name="Mol. Ecol. Resour.">
        <title>The genomes of chicory, endive, great burdock and yacon provide insights into Asteraceae paleo-polyploidization history and plant inulin production.</title>
        <authorList>
            <person name="Fan W."/>
            <person name="Wang S."/>
            <person name="Wang H."/>
            <person name="Wang A."/>
            <person name="Jiang F."/>
            <person name="Liu H."/>
            <person name="Zhao H."/>
            <person name="Xu D."/>
            <person name="Zhang Y."/>
        </authorList>
    </citation>
    <scope>NUCLEOTIDE SEQUENCE [LARGE SCALE GENOMIC DNA]</scope>
    <source>
        <strain evidence="2">cv. Yunnan</strain>
        <tissue evidence="1">Leaves</tissue>
    </source>
</reference>
<comment type="caution">
    <text evidence="1">The sequence shown here is derived from an EMBL/GenBank/DDBJ whole genome shotgun (WGS) entry which is preliminary data.</text>
</comment>
<organism evidence="1 2">
    <name type="scientific">Smallanthus sonchifolius</name>
    <dbReference type="NCBI Taxonomy" id="185202"/>
    <lineage>
        <taxon>Eukaryota</taxon>
        <taxon>Viridiplantae</taxon>
        <taxon>Streptophyta</taxon>
        <taxon>Embryophyta</taxon>
        <taxon>Tracheophyta</taxon>
        <taxon>Spermatophyta</taxon>
        <taxon>Magnoliopsida</taxon>
        <taxon>eudicotyledons</taxon>
        <taxon>Gunneridae</taxon>
        <taxon>Pentapetalae</taxon>
        <taxon>asterids</taxon>
        <taxon>campanulids</taxon>
        <taxon>Asterales</taxon>
        <taxon>Asteraceae</taxon>
        <taxon>Asteroideae</taxon>
        <taxon>Heliantheae alliance</taxon>
        <taxon>Millerieae</taxon>
        <taxon>Smallanthus</taxon>
    </lineage>
</organism>